<dbReference type="GO" id="GO:0005506">
    <property type="term" value="F:iron ion binding"/>
    <property type="evidence" value="ECO:0007669"/>
    <property type="project" value="InterPro"/>
</dbReference>
<dbReference type="GO" id="GO:0004497">
    <property type="term" value="F:monooxygenase activity"/>
    <property type="evidence" value="ECO:0007669"/>
    <property type="project" value="InterPro"/>
</dbReference>
<gene>
    <name evidence="1" type="ORF">C8A03DRAFT_17500</name>
</gene>
<reference evidence="1" key="2">
    <citation type="submission" date="2023-05" db="EMBL/GenBank/DDBJ databases">
        <authorList>
            <consortium name="Lawrence Berkeley National Laboratory"/>
            <person name="Steindorff A."/>
            <person name="Hensen N."/>
            <person name="Bonometti L."/>
            <person name="Westerberg I."/>
            <person name="Brannstrom I.O."/>
            <person name="Guillou S."/>
            <person name="Cros-Aarteil S."/>
            <person name="Calhoun S."/>
            <person name="Haridas S."/>
            <person name="Kuo A."/>
            <person name="Mondo S."/>
            <person name="Pangilinan J."/>
            <person name="Riley R."/>
            <person name="Labutti K."/>
            <person name="Andreopoulos B."/>
            <person name="Lipzen A."/>
            <person name="Chen C."/>
            <person name="Yanf M."/>
            <person name="Daum C."/>
            <person name="Ng V."/>
            <person name="Clum A."/>
            <person name="Ohm R."/>
            <person name="Martin F."/>
            <person name="Silar P."/>
            <person name="Natvig D."/>
            <person name="Lalanne C."/>
            <person name="Gautier V."/>
            <person name="Ament-Velasquez S.L."/>
            <person name="Kruys A."/>
            <person name="Hutchinson M.I."/>
            <person name="Powell A.J."/>
            <person name="Barry K."/>
            <person name="Miller A.N."/>
            <person name="Grigoriev I.V."/>
            <person name="Debuchy R."/>
            <person name="Gladieux P."/>
            <person name="Thoren M.H."/>
            <person name="Johannesson H."/>
        </authorList>
    </citation>
    <scope>NUCLEOTIDE SEQUENCE</scope>
    <source>
        <strain evidence="1">CBS 532.94</strain>
    </source>
</reference>
<protein>
    <recommendedName>
        <fullName evidence="3">Cytochrome P450</fullName>
    </recommendedName>
</protein>
<reference evidence="1" key="1">
    <citation type="journal article" date="2023" name="Mol. Phylogenet. Evol.">
        <title>Genome-scale phylogeny and comparative genomics of the fungal order Sordariales.</title>
        <authorList>
            <person name="Hensen N."/>
            <person name="Bonometti L."/>
            <person name="Westerberg I."/>
            <person name="Brannstrom I.O."/>
            <person name="Guillou S."/>
            <person name="Cros-Aarteil S."/>
            <person name="Calhoun S."/>
            <person name="Haridas S."/>
            <person name="Kuo A."/>
            <person name="Mondo S."/>
            <person name="Pangilinan J."/>
            <person name="Riley R."/>
            <person name="LaButti K."/>
            <person name="Andreopoulos B."/>
            <person name="Lipzen A."/>
            <person name="Chen C."/>
            <person name="Yan M."/>
            <person name="Daum C."/>
            <person name="Ng V."/>
            <person name="Clum A."/>
            <person name="Steindorff A."/>
            <person name="Ohm R.A."/>
            <person name="Martin F."/>
            <person name="Silar P."/>
            <person name="Natvig D.O."/>
            <person name="Lalanne C."/>
            <person name="Gautier V."/>
            <person name="Ament-Velasquez S.L."/>
            <person name="Kruys A."/>
            <person name="Hutchinson M.I."/>
            <person name="Powell A.J."/>
            <person name="Barry K."/>
            <person name="Miller A.N."/>
            <person name="Grigoriev I.V."/>
            <person name="Debuchy R."/>
            <person name="Gladieux P."/>
            <person name="Hiltunen Thoren M."/>
            <person name="Johannesson H."/>
        </authorList>
    </citation>
    <scope>NUCLEOTIDE SEQUENCE</scope>
    <source>
        <strain evidence="1">CBS 532.94</strain>
    </source>
</reference>
<evidence type="ECO:0008006" key="3">
    <source>
        <dbReference type="Google" id="ProtNLM"/>
    </source>
</evidence>
<name>A0AAN7C5W7_9PEZI</name>
<dbReference type="InterPro" id="IPR001128">
    <property type="entry name" value="Cyt_P450"/>
</dbReference>
<dbReference type="Gene3D" id="1.10.630.10">
    <property type="entry name" value="Cytochrome P450"/>
    <property type="match status" value="1"/>
</dbReference>
<dbReference type="EMBL" id="MU860237">
    <property type="protein sequence ID" value="KAK4235800.1"/>
    <property type="molecule type" value="Genomic_DNA"/>
</dbReference>
<dbReference type="SUPFAM" id="SSF48264">
    <property type="entry name" value="Cytochrome P450"/>
    <property type="match status" value="1"/>
</dbReference>
<sequence>GPYGCVGKRLAMLEMRWVVAEILSRYDLEIAPGQTREMFLGGKQDTFTTVSAPLPVIFRERPRGLEGDSS</sequence>
<evidence type="ECO:0000313" key="2">
    <source>
        <dbReference type="Proteomes" id="UP001303760"/>
    </source>
</evidence>
<dbReference type="InterPro" id="IPR036396">
    <property type="entry name" value="Cyt_P450_sf"/>
</dbReference>
<evidence type="ECO:0000313" key="1">
    <source>
        <dbReference type="EMBL" id="KAK4235800.1"/>
    </source>
</evidence>
<keyword evidence="2" id="KW-1185">Reference proteome</keyword>
<comment type="caution">
    <text evidence="1">The sequence shown here is derived from an EMBL/GenBank/DDBJ whole genome shotgun (WGS) entry which is preliminary data.</text>
</comment>
<accession>A0AAN7C5W7</accession>
<dbReference type="Pfam" id="PF00067">
    <property type="entry name" value="p450"/>
    <property type="match status" value="1"/>
</dbReference>
<dbReference type="Proteomes" id="UP001303760">
    <property type="component" value="Unassembled WGS sequence"/>
</dbReference>
<organism evidence="1 2">
    <name type="scientific">Achaetomium macrosporum</name>
    <dbReference type="NCBI Taxonomy" id="79813"/>
    <lineage>
        <taxon>Eukaryota</taxon>
        <taxon>Fungi</taxon>
        <taxon>Dikarya</taxon>
        <taxon>Ascomycota</taxon>
        <taxon>Pezizomycotina</taxon>
        <taxon>Sordariomycetes</taxon>
        <taxon>Sordariomycetidae</taxon>
        <taxon>Sordariales</taxon>
        <taxon>Chaetomiaceae</taxon>
        <taxon>Achaetomium</taxon>
    </lineage>
</organism>
<dbReference type="GO" id="GO:0020037">
    <property type="term" value="F:heme binding"/>
    <property type="evidence" value="ECO:0007669"/>
    <property type="project" value="InterPro"/>
</dbReference>
<dbReference type="GO" id="GO:0016705">
    <property type="term" value="F:oxidoreductase activity, acting on paired donors, with incorporation or reduction of molecular oxygen"/>
    <property type="evidence" value="ECO:0007669"/>
    <property type="project" value="InterPro"/>
</dbReference>
<proteinExistence type="predicted"/>
<dbReference type="AlphaFoldDB" id="A0AAN7C5W7"/>
<feature type="non-terminal residue" evidence="1">
    <location>
        <position position="1"/>
    </location>
</feature>